<comment type="catalytic activity">
    <reaction evidence="1 9">
        <text>guanosine(46) in tRNA + S-adenosyl-L-methionine = N(7)-methylguanosine(46) in tRNA + S-adenosyl-L-homocysteine</text>
        <dbReference type="Rhea" id="RHEA:42708"/>
        <dbReference type="Rhea" id="RHEA-COMP:10188"/>
        <dbReference type="Rhea" id="RHEA-COMP:10189"/>
        <dbReference type="ChEBI" id="CHEBI:57856"/>
        <dbReference type="ChEBI" id="CHEBI:59789"/>
        <dbReference type="ChEBI" id="CHEBI:74269"/>
        <dbReference type="ChEBI" id="CHEBI:74480"/>
        <dbReference type="EC" id="2.1.1.33"/>
    </reaction>
</comment>
<dbReference type="Gene3D" id="3.40.50.150">
    <property type="entry name" value="Vaccinia Virus protein VP39"/>
    <property type="match status" value="1"/>
</dbReference>
<dbReference type="HOGENOM" id="CLU_050910_0_1_6"/>
<gene>
    <name evidence="9" type="primary">trmB</name>
    <name evidence="10" type="ORF">KT71_05155</name>
</gene>
<dbReference type="PANTHER" id="PTHR23417">
    <property type="entry name" value="3-DEOXY-D-MANNO-OCTULOSONIC-ACID TRANSFERASE/TRNA GUANINE-N 7 - -METHYLTRANSFERASE"/>
    <property type="match status" value="1"/>
</dbReference>
<keyword evidence="6 9" id="KW-0819">tRNA processing</keyword>
<dbReference type="PANTHER" id="PTHR23417:SF14">
    <property type="entry name" value="PENTACOTRIPEPTIDE-REPEAT REGION OF PRORP DOMAIN-CONTAINING PROTEIN"/>
    <property type="match status" value="1"/>
</dbReference>
<dbReference type="STRING" id="314285.KT71_05155"/>
<dbReference type="EC" id="2.1.1.33" evidence="9"/>
<protein>
    <recommendedName>
        <fullName evidence="9">tRNA (guanine-N(7)-)-methyltransferase</fullName>
        <ecNumber evidence="9">2.1.1.33</ecNumber>
    </recommendedName>
    <alternativeName>
        <fullName evidence="9">tRNA (guanine(46)-N(7))-methyltransferase</fullName>
    </alternativeName>
    <alternativeName>
        <fullName evidence="9">tRNA(m7G46)-methyltransferase</fullName>
    </alternativeName>
</protein>
<keyword evidence="5 9" id="KW-0949">S-adenosyl-L-methionine</keyword>
<dbReference type="AlphaFoldDB" id="A4A9C8"/>
<sequence>MTEAQQRGFDEGWSQWGIDYRPELLNFDELFGGPGERVLEIGFGMGQSLLDMAAARPSSHYLGVEVHRPGVGRLLHGVQELGLSNVRAMCHDAVDVLENCIAPGSLQRIQIFFPDPWHKKRHNKRRLIQPEFTELLASRLSPGGILHLATDWEPYAEHMLEVLNNCTALENSGENGGFVPRPEERPLTKFELRGQRLGHGVWDLLYRRGSAA</sequence>
<dbReference type="UniPathway" id="UPA00989"/>
<organism evidence="10 11">
    <name type="scientific">Congregibacter litoralis KT71</name>
    <dbReference type="NCBI Taxonomy" id="314285"/>
    <lineage>
        <taxon>Bacteria</taxon>
        <taxon>Pseudomonadati</taxon>
        <taxon>Pseudomonadota</taxon>
        <taxon>Gammaproteobacteria</taxon>
        <taxon>Cellvibrionales</taxon>
        <taxon>Halieaceae</taxon>
        <taxon>Congregibacter</taxon>
    </lineage>
</organism>
<evidence type="ECO:0000256" key="3">
    <source>
        <dbReference type="ARBA" id="ARBA00022603"/>
    </source>
</evidence>
<comment type="pathway">
    <text evidence="7 9">tRNA modification; N(7)-methylguanine-tRNA biosynthesis.</text>
</comment>
<dbReference type="InterPro" id="IPR029063">
    <property type="entry name" value="SAM-dependent_MTases_sf"/>
</dbReference>
<name>A4A9C8_9GAMM</name>
<feature type="binding site" evidence="9">
    <location>
        <position position="92"/>
    </location>
    <ligand>
        <name>S-adenosyl-L-methionine</name>
        <dbReference type="ChEBI" id="CHEBI:59789"/>
    </ligand>
</feature>
<evidence type="ECO:0000256" key="9">
    <source>
        <dbReference type="HAMAP-Rule" id="MF_01057"/>
    </source>
</evidence>
<feature type="binding site" evidence="9">
    <location>
        <position position="65"/>
    </location>
    <ligand>
        <name>S-adenosyl-L-methionine</name>
        <dbReference type="ChEBI" id="CHEBI:59789"/>
    </ligand>
</feature>
<evidence type="ECO:0000256" key="2">
    <source>
        <dbReference type="ARBA" id="ARBA00003015"/>
    </source>
</evidence>
<evidence type="ECO:0000256" key="5">
    <source>
        <dbReference type="ARBA" id="ARBA00022691"/>
    </source>
</evidence>
<evidence type="ECO:0000313" key="11">
    <source>
        <dbReference type="Proteomes" id="UP000019205"/>
    </source>
</evidence>
<feature type="binding site" evidence="9">
    <location>
        <position position="115"/>
    </location>
    <ligand>
        <name>S-adenosyl-L-methionine</name>
        <dbReference type="ChEBI" id="CHEBI:59789"/>
    </ligand>
</feature>
<dbReference type="NCBIfam" id="TIGR00091">
    <property type="entry name" value="tRNA (guanosine(46)-N7)-methyltransferase TrmB"/>
    <property type="match status" value="1"/>
</dbReference>
<dbReference type="HAMAP" id="MF_01057">
    <property type="entry name" value="tRNA_methyltr_TrmB"/>
    <property type="match status" value="1"/>
</dbReference>
<dbReference type="SUPFAM" id="SSF53335">
    <property type="entry name" value="S-adenosyl-L-methionine-dependent methyltransferases"/>
    <property type="match status" value="1"/>
</dbReference>
<evidence type="ECO:0000256" key="4">
    <source>
        <dbReference type="ARBA" id="ARBA00022679"/>
    </source>
</evidence>
<dbReference type="FunFam" id="3.40.50.150:FF:000035">
    <property type="entry name" value="tRNA (guanine-N(7)-)-methyltransferase"/>
    <property type="match status" value="1"/>
</dbReference>
<dbReference type="Pfam" id="PF02390">
    <property type="entry name" value="Methyltransf_4"/>
    <property type="match status" value="1"/>
</dbReference>
<feature type="binding site" evidence="9">
    <location>
        <position position="119"/>
    </location>
    <ligand>
        <name>substrate</name>
    </ligand>
</feature>
<keyword evidence="11" id="KW-1185">Reference proteome</keyword>
<accession>A4A9C8</accession>
<dbReference type="EMBL" id="AAOA02000002">
    <property type="protein sequence ID" value="EAQ97670.1"/>
    <property type="molecule type" value="Genomic_DNA"/>
</dbReference>
<proteinExistence type="inferred from homology"/>
<dbReference type="InterPro" id="IPR003358">
    <property type="entry name" value="tRNA_(Gua-N-7)_MeTrfase_Trmb"/>
</dbReference>
<comment type="similarity">
    <text evidence="8 9">Belongs to the class I-like SAM-binding methyltransferase superfamily. TrmB family.</text>
</comment>
<comment type="function">
    <text evidence="2 9">Catalyzes the formation of N(7)-methylguanine at position 46 (m7G46) in tRNA.</text>
</comment>
<reference evidence="10 11" key="2">
    <citation type="journal article" date="2009" name="PLoS ONE">
        <title>The photosynthetic apparatus and its regulation in the aerobic gammaproteobacterium Congregibacter litoralis gen. nov., sp. nov.</title>
        <authorList>
            <person name="Spring S."/>
            <person name="Lunsdorf H."/>
            <person name="Fuchs B.M."/>
            <person name="Tindall B.J."/>
        </authorList>
    </citation>
    <scope>NUCLEOTIDE SEQUENCE [LARGE SCALE GENOMIC DNA]</scope>
    <source>
        <strain evidence="10">KT71</strain>
    </source>
</reference>
<dbReference type="PROSITE" id="PS51625">
    <property type="entry name" value="SAM_MT_TRMB"/>
    <property type="match status" value="1"/>
</dbReference>
<evidence type="ECO:0000256" key="7">
    <source>
        <dbReference type="ARBA" id="ARBA00060552"/>
    </source>
</evidence>
<dbReference type="GO" id="GO:0043527">
    <property type="term" value="C:tRNA methyltransferase complex"/>
    <property type="evidence" value="ECO:0007669"/>
    <property type="project" value="TreeGrafter"/>
</dbReference>
<feature type="binding site" evidence="9">
    <location>
        <position position="40"/>
    </location>
    <ligand>
        <name>S-adenosyl-L-methionine</name>
        <dbReference type="ChEBI" id="CHEBI:59789"/>
    </ligand>
</feature>
<dbReference type="CDD" id="cd02440">
    <property type="entry name" value="AdoMet_MTases"/>
    <property type="match status" value="1"/>
</dbReference>
<keyword evidence="3 9" id="KW-0489">Methyltransferase</keyword>
<dbReference type="InterPro" id="IPR055361">
    <property type="entry name" value="tRNA_methyltr_TrmB_bact"/>
</dbReference>
<evidence type="ECO:0000313" key="10">
    <source>
        <dbReference type="EMBL" id="EAQ97670.1"/>
    </source>
</evidence>
<evidence type="ECO:0000256" key="6">
    <source>
        <dbReference type="ARBA" id="ARBA00022694"/>
    </source>
</evidence>
<dbReference type="eggNOG" id="COG0220">
    <property type="taxonomic scope" value="Bacteria"/>
</dbReference>
<dbReference type="GO" id="GO:0008176">
    <property type="term" value="F:tRNA (guanine(46)-N7)-methyltransferase activity"/>
    <property type="evidence" value="ECO:0007669"/>
    <property type="project" value="UniProtKB-UniRule"/>
</dbReference>
<evidence type="ECO:0000256" key="8">
    <source>
        <dbReference type="ARBA" id="ARBA00060767"/>
    </source>
</evidence>
<feature type="region of interest" description="Interaction with RNA" evidence="9">
    <location>
        <begin position="121"/>
        <end position="126"/>
    </location>
</feature>
<keyword evidence="4 9" id="KW-0808">Transferase</keyword>
<feature type="binding site" evidence="9">
    <location>
        <position position="151"/>
    </location>
    <ligand>
        <name>substrate</name>
    </ligand>
</feature>
<comment type="caution">
    <text evidence="10">The sequence shown here is derived from an EMBL/GenBank/DDBJ whole genome shotgun (WGS) entry which is preliminary data.</text>
</comment>
<evidence type="ECO:0000256" key="1">
    <source>
        <dbReference type="ARBA" id="ARBA00000142"/>
    </source>
</evidence>
<reference evidence="10 11" key="1">
    <citation type="journal article" date="2007" name="Proc. Natl. Acad. Sci. U.S.A.">
        <title>Characterization of a marine gammaproteobacterium capable of aerobic anoxygenic photosynthesis.</title>
        <authorList>
            <person name="Fuchs B.M."/>
            <person name="Spring S."/>
            <person name="Teeling H."/>
            <person name="Quast C."/>
            <person name="Wulf J."/>
            <person name="Schattenhofer M."/>
            <person name="Yan S."/>
            <person name="Ferriera S."/>
            <person name="Johnson J."/>
            <person name="Glockner F.O."/>
            <person name="Amann R."/>
        </authorList>
    </citation>
    <scope>NUCLEOTIDE SEQUENCE [LARGE SCALE GENOMIC DNA]</scope>
    <source>
        <strain evidence="10">KT71</strain>
    </source>
</reference>
<dbReference type="Proteomes" id="UP000019205">
    <property type="component" value="Chromosome"/>
</dbReference>
<feature type="binding site" evidence="9">
    <location>
        <begin position="188"/>
        <end position="191"/>
    </location>
    <ligand>
        <name>substrate</name>
    </ligand>
</feature>